<protein>
    <submittedName>
        <fullName evidence="1">Uncharacterized protein</fullName>
    </submittedName>
</protein>
<dbReference type="Proteomes" id="UP001060085">
    <property type="component" value="Linkage Group LG04"/>
</dbReference>
<evidence type="ECO:0000313" key="1">
    <source>
        <dbReference type="EMBL" id="KAI5669691.1"/>
    </source>
</evidence>
<proteinExistence type="predicted"/>
<sequence length="83" mass="9145">MRMAMIRSMTLFFLVAILISNHSVEASNISNGALERDGVPCDSAGADQKNCKPGTPVNKYDRGCSMADKCRIGRRLRLDNPEE</sequence>
<evidence type="ECO:0000313" key="2">
    <source>
        <dbReference type="Proteomes" id="UP001060085"/>
    </source>
</evidence>
<accession>A0ACC0BAL8</accession>
<keyword evidence="2" id="KW-1185">Reference proteome</keyword>
<organism evidence="1 2">
    <name type="scientific">Catharanthus roseus</name>
    <name type="common">Madagascar periwinkle</name>
    <name type="synonym">Vinca rosea</name>
    <dbReference type="NCBI Taxonomy" id="4058"/>
    <lineage>
        <taxon>Eukaryota</taxon>
        <taxon>Viridiplantae</taxon>
        <taxon>Streptophyta</taxon>
        <taxon>Embryophyta</taxon>
        <taxon>Tracheophyta</taxon>
        <taxon>Spermatophyta</taxon>
        <taxon>Magnoliopsida</taxon>
        <taxon>eudicotyledons</taxon>
        <taxon>Gunneridae</taxon>
        <taxon>Pentapetalae</taxon>
        <taxon>asterids</taxon>
        <taxon>lamiids</taxon>
        <taxon>Gentianales</taxon>
        <taxon>Apocynaceae</taxon>
        <taxon>Rauvolfioideae</taxon>
        <taxon>Vinceae</taxon>
        <taxon>Catharanthinae</taxon>
        <taxon>Catharanthus</taxon>
    </lineage>
</organism>
<comment type="caution">
    <text evidence="1">The sequence shown here is derived from an EMBL/GenBank/DDBJ whole genome shotgun (WGS) entry which is preliminary data.</text>
</comment>
<gene>
    <name evidence="1" type="ORF">M9H77_19544</name>
</gene>
<name>A0ACC0BAL8_CATRO</name>
<reference evidence="2" key="1">
    <citation type="journal article" date="2023" name="Nat. Plants">
        <title>Single-cell RNA sequencing provides a high-resolution roadmap for understanding the multicellular compartmentation of specialized metabolism.</title>
        <authorList>
            <person name="Sun S."/>
            <person name="Shen X."/>
            <person name="Li Y."/>
            <person name="Li Y."/>
            <person name="Wang S."/>
            <person name="Li R."/>
            <person name="Zhang H."/>
            <person name="Shen G."/>
            <person name="Guo B."/>
            <person name="Wei J."/>
            <person name="Xu J."/>
            <person name="St-Pierre B."/>
            <person name="Chen S."/>
            <person name="Sun C."/>
        </authorList>
    </citation>
    <scope>NUCLEOTIDE SEQUENCE [LARGE SCALE GENOMIC DNA]</scope>
</reference>
<dbReference type="EMBL" id="CM044704">
    <property type="protein sequence ID" value="KAI5669691.1"/>
    <property type="molecule type" value="Genomic_DNA"/>
</dbReference>